<proteinExistence type="predicted"/>
<dbReference type="Proteomes" id="UP001500984">
    <property type="component" value="Unassembled WGS sequence"/>
</dbReference>
<evidence type="ECO:0000256" key="1">
    <source>
        <dbReference type="SAM" id="MobiDB-lite"/>
    </source>
</evidence>
<feature type="transmembrane region" description="Helical" evidence="2">
    <location>
        <begin position="295"/>
        <end position="312"/>
    </location>
</feature>
<keyword evidence="2" id="KW-0472">Membrane</keyword>
<dbReference type="EMBL" id="BAAAPZ010000006">
    <property type="protein sequence ID" value="GAA2096657.1"/>
    <property type="molecule type" value="Genomic_DNA"/>
</dbReference>
<evidence type="ECO:0000256" key="2">
    <source>
        <dbReference type="SAM" id="Phobius"/>
    </source>
</evidence>
<dbReference type="InterPro" id="IPR006976">
    <property type="entry name" value="VanZ-like"/>
</dbReference>
<feature type="domain" description="VanZ-like" evidence="3">
    <location>
        <begin position="48"/>
        <end position="180"/>
    </location>
</feature>
<keyword evidence="2" id="KW-1133">Transmembrane helix</keyword>
<dbReference type="Pfam" id="PF04892">
    <property type="entry name" value="VanZ"/>
    <property type="match status" value="1"/>
</dbReference>
<feature type="region of interest" description="Disordered" evidence="1">
    <location>
        <begin position="333"/>
        <end position="389"/>
    </location>
</feature>
<dbReference type="PANTHER" id="PTHR36834">
    <property type="entry name" value="MEMBRANE PROTEIN-RELATED"/>
    <property type="match status" value="1"/>
</dbReference>
<feature type="transmembrane region" description="Helical" evidence="2">
    <location>
        <begin position="6"/>
        <end position="31"/>
    </location>
</feature>
<protein>
    <recommendedName>
        <fullName evidence="3">VanZ-like domain-containing protein</fullName>
    </recommendedName>
</protein>
<feature type="region of interest" description="Disordered" evidence="1">
    <location>
        <begin position="202"/>
        <end position="244"/>
    </location>
</feature>
<name>A0ABP5IE16_9MICO</name>
<feature type="transmembrane region" description="Helical" evidence="2">
    <location>
        <begin position="251"/>
        <end position="275"/>
    </location>
</feature>
<feature type="transmembrane region" description="Helical" evidence="2">
    <location>
        <begin position="165"/>
        <end position="185"/>
    </location>
</feature>
<feature type="transmembrane region" description="Helical" evidence="2">
    <location>
        <begin position="43"/>
        <end position="61"/>
    </location>
</feature>
<evidence type="ECO:0000313" key="5">
    <source>
        <dbReference type="Proteomes" id="UP001500984"/>
    </source>
</evidence>
<comment type="caution">
    <text evidence="4">The sequence shown here is derived from an EMBL/GenBank/DDBJ whole genome shotgun (WGS) entry which is preliminary data.</text>
</comment>
<feature type="transmembrane region" description="Helical" evidence="2">
    <location>
        <begin position="132"/>
        <end position="153"/>
    </location>
</feature>
<gene>
    <name evidence="4" type="ORF">GCM10009823_16910</name>
</gene>
<keyword evidence="2" id="KW-0812">Transmembrane</keyword>
<accession>A0ABP5IE16</accession>
<feature type="transmembrane region" description="Helical" evidence="2">
    <location>
        <begin position="417"/>
        <end position="439"/>
    </location>
</feature>
<dbReference type="InterPro" id="IPR053150">
    <property type="entry name" value="Teicoplanin_resist-assoc"/>
</dbReference>
<evidence type="ECO:0000313" key="4">
    <source>
        <dbReference type="EMBL" id="GAA2096657.1"/>
    </source>
</evidence>
<dbReference type="PANTHER" id="PTHR36834:SF1">
    <property type="entry name" value="INTEGRAL MEMBRANE PROTEIN"/>
    <property type="match status" value="1"/>
</dbReference>
<reference evidence="5" key="1">
    <citation type="journal article" date="2019" name="Int. J. Syst. Evol. Microbiol.">
        <title>The Global Catalogue of Microorganisms (GCM) 10K type strain sequencing project: providing services to taxonomists for standard genome sequencing and annotation.</title>
        <authorList>
            <consortium name="The Broad Institute Genomics Platform"/>
            <consortium name="The Broad Institute Genome Sequencing Center for Infectious Disease"/>
            <person name="Wu L."/>
            <person name="Ma J."/>
        </authorList>
    </citation>
    <scope>NUCLEOTIDE SEQUENCE [LARGE SCALE GENOMIC DNA]</scope>
    <source>
        <strain evidence="5">JCM 15900</strain>
    </source>
</reference>
<feature type="compositionally biased region" description="Low complexity" evidence="1">
    <location>
        <begin position="334"/>
        <end position="349"/>
    </location>
</feature>
<evidence type="ECO:0000259" key="3">
    <source>
        <dbReference type="Pfam" id="PF04892"/>
    </source>
</evidence>
<sequence length="463" mass="47258">MNGQVLSAAVAIGVGILIAVALFVPFVYANYRRRGHLTLLRTLLWTAFLIYAMALWTYTLLPLPDPAQIRCAPAQLTPFQFLADVRTFDTSGPRALLHNPAVLQVAFNILLFLPLGILLRWLWGRGIIWSTVLGFAVSLCIETTQLTGLWGLYPCAYRLFDVDDLMANTVGALLGGVLAAAFALLRRLAAGTAAGEAGMSTAPEAGAGAGPSPVTADAGTSAHAAGGDRSALESSAGTARRPRPVSKRRRVLGAVCDLLFATLLSTTITVTINLLEYALTGELRADSSGDLGTALGIWGTVAVTGLLTLFTGRTPGDHTVAIRYASAAPADSRTATSGAAGSGTASSGAAGSGTAGSGTAASASSWDPASGTGSASALGPAPDAPAGMITDPTASAHALSAPGRILRWLGGIGGYQLISATGSLGFLFLLVGAVFVLAMERGRGLPGILSRSEPQDAVPTSRT</sequence>
<keyword evidence="5" id="KW-1185">Reference proteome</keyword>
<feature type="transmembrane region" description="Helical" evidence="2">
    <location>
        <begin position="101"/>
        <end position="123"/>
    </location>
</feature>
<organism evidence="4 5">
    <name type="scientific">Brevibacterium salitolerans</name>
    <dbReference type="NCBI Taxonomy" id="1403566"/>
    <lineage>
        <taxon>Bacteria</taxon>
        <taxon>Bacillati</taxon>
        <taxon>Actinomycetota</taxon>
        <taxon>Actinomycetes</taxon>
        <taxon>Micrococcales</taxon>
        <taxon>Brevibacteriaceae</taxon>
        <taxon>Brevibacterium</taxon>
    </lineage>
</organism>